<keyword evidence="1" id="KW-0677">Repeat</keyword>
<evidence type="ECO:0000259" key="3">
    <source>
        <dbReference type="PROSITE" id="PS51272"/>
    </source>
</evidence>
<comment type="caution">
    <text evidence="4">The sequence shown here is derived from an EMBL/GenBank/DDBJ whole genome shotgun (WGS) entry which is preliminary data.</text>
</comment>
<gene>
    <name evidence="4" type="ORF">H9826_04210</name>
</gene>
<keyword evidence="2" id="KW-0732">Signal</keyword>
<dbReference type="InterPro" id="IPR001119">
    <property type="entry name" value="SLH_dom"/>
</dbReference>
<dbReference type="Pfam" id="PF00395">
    <property type="entry name" value="SLH"/>
    <property type="match status" value="2"/>
</dbReference>
<dbReference type="AlphaFoldDB" id="A0A9D2CCT1"/>
<sequence length="398" mass="43490">MKKRSILSIALAGALCLGLSAPAFAEELSLNEQYSLEGESTWVKEDITLYRVENEYVYVDESDGYHAIAGGTPLTVTNVGEENDYVHVFYEPYTMQTESMLLYVGTGAWTPNDEEIGLANVINGNRQFKGDYLCYNDGLTCAYYLNQDGGWSELESAILDMNYMGQASERDTYANALSGLFLKPGESATFTLPDDGTDTFYLLWVVSTNLDTGNIRWQYSEFKNVEAAPTVDTVTGFTDVSENDYYADAVIWARDAGVTSGTGNGQFSPDSTITRAEAVTLLWRAAGSPAPRSGSSPFSDVKDTSAYYYDAVLWAAENSITGGTGGNRFGRDGTLTYDQIFSFLRRAAGEDNGNGGLTWSEAAVAWAEENGLTDGLSYAPEDPCSRADLVYCMWKQMA</sequence>
<proteinExistence type="predicted"/>
<evidence type="ECO:0000313" key="4">
    <source>
        <dbReference type="EMBL" id="HIY73166.1"/>
    </source>
</evidence>
<name>A0A9D2CCT1_9FIRM</name>
<reference evidence="4" key="2">
    <citation type="submission" date="2021-04" db="EMBL/GenBank/DDBJ databases">
        <authorList>
            <person name="Gilroy R."/>
        </authorList>
    </citation>
    <scope>NUCLEOTIDE SEQUENCE</scope>
    <source>
        <strain evidence="4">CHK33-7979</strain>
    </source>
</reference>
<accession>A0A9D2CCT1</accession>
<dbReference type="Proteomes" id="UP000886824">
    <property type="component" value="Unassembled WGS sequence"/>
</dbReference>
<evidence type="ECO:0000313" key="5">
    <source>
        <dbReference type="Proteomes" id="UP000886824"/>
    </source>
</evidence>
<feature type="signal peptide" evidence="2">
    <location>
        <begin position="1"/>
        <end position="25"/>
    </location>
</feature>
<organism evidence="4 5">
    <name type="scientific">Candidatus Intestinimonas merdavium</name>
    <dbReference type="NCBI Taxonomy" id="2838622"/>
    <lineage>
        <taxon>Bacteria</taxon>
        <taxon>Bacillati</taxon>
        <taxon>Bacillota</taxon>
        <taxon>Clostridia</taxon>
        <taxon>Eubacteriales</taxon>
        <taxon>Intestinimonas</taxon>
    </lineage>
</organism>
<evidence type="ECO:0000256" key="1">
    <source>
        <dbReference type="ARBA" id="ARBA00022737"/>
    </source>
</evidence>
<reference evidence="4" key="1">
    <citation type="journal article" date="2021" name="PeerJ">
        <title>Extensive microbial diversity within the chicken gut microbiome revealed by metagenomics and culture.</title>
        <authorList>
            <person name="Gilroy R."/>
            <person name="Ravi A."/>
            <person name="Getino M."/>
            <person name="Pursley I."/>
            <person name="Horton D.L."/>
            <person name="Alikhan N.F."/>
            <person name="Baker D."/>
            <person name="Gharbi K."/>
            <person name="Hall N."/>
            <person name="Watson M."/>
            <person name="Adriaenssens E.M."/>
            <person name="Foster-Nyarko E."/>
            <person name="Jarju S."/>
            <person name="Secka A."/>
            <person name="Antonio M."/>
            <person name="Oren A."/>
            <person name="Chaudhuri R.R."/>
            <person name="La Ragione R."/>
            <person name="Hildebrand F."/>
            <person name="Pallen M.J."/>
        </authorList>
    </citation>
    <scope>NUCLEOTIDE SEQUENCE</scope>
    <source>
        <strain evidence="4">CHK33-7979</strain>
    </source>
</reference>
<feature type="domain" description="SLH" evidence="3">
    <location>
        <begin position="233"/>
        <end position="296"/>
    </location>
</feature>
<feature type="chain" id="PRO_5039608650" evidence="2">
    <location>
        <begin position="26"/>
        <end position="398"/>
    </location>
</feature>
<dbReference type="PROSITE" id="PS51272">
    <property type="entry name" value="SLH"/>
    <property type="match status" value="1"/>
</dbReference>
<dbReference type="EMBL" id="DXCX01000046">
    <property type="protein sequence ID" value="HIY73166.1"/>
    <property type="molecule type" value="Genomic_DNA"/>
</dbReference>
<evidence type="ECO:0000256" key="2">
    <source>
        <dbReference type="SAM" id="SignalP"/>
    </source>
</evidence>
<protein>
    <submittedName>
        <fullName evidence="4">S-layer homology domain-containing protein</fullName>
    </submittedName>
</protein>